<reference evidence="14" key="1">
    <citation type="journal article" date="2014" name="ISME J.">
        <title>Ecophysiology of Thioploca ingrica as revealed by the complete genome sequence supplemented with proteomic evidence.</title>
        <authorList>
            <person name="Kojima H."/>
            <person name="Ogura Y."/>
            <person name="Yamamoto N."/>
            <person name="Togashi T."/>
            <person name="Mori H."/>
            <person name="Watanabe T."/>
            <person name="Nemoto F."/>
            <person name="Kurokawa K."/>
            <person name="Hayashi T."/>
            <person name="Fukui M."/>
        </authorList>
    </citation>
    <scope>NUCLEOTIDE SEQUENCE [LARGE SCALE GENOMIC DNA]</scope>
</reference>
<dbReference type="AlphaFoldDB" id="A0A090ALB1"/>
<dbReference type="UniPathway" id="UPA00077">
    <property type="reaction ID" value="UER00155"/>
</dbReference>
<dbReference type="NCBIfam" id="TIGR01498">
    <property type="entry name" value="folK"/>
    <property type="match status" value="1"/>
</dbReference>
<accession>A0A090ALB1</accession>
<comment type="pathway">
    <text evidence="1">Cofactor biosynthesis; tetrahydrofolate biosynthesis; 2-amino-4-hydroxy-6-hydroxymethyl-7,8-dihydropteridine diphosphate from 7,8-dihydroneopterin triphosphate: step 4/4.</text>
</comment>
<gene>
    <name evidence="14" type="ORF">THII_1563</name>
</gene>
<evidence type="ECO:0000256" key="4">
    <source>
        <dbReference type="ARBA" id="ARBA00016218"/>
    </source>
</evidence>
<dbReference type="EC" id="2.7.6.3" evidence="3"/>
<keyword evidence="7 14" id="KW-0418">Kinase</keyword>
<keyword evidence="8" id="KW-0067">ATP-binding</keyword>
<name>A0A090ALB1_9GAMM</name>
<evidence type="ECO:0000256" key="10">
    <source>
        <dbReference type="ARBA" id="ARBA00029409"/>
    </source>
</evidence>
<organism evidence="14 15">
    <name type="scientific">Thioploca ingrica</name>
    <dbReference type="NCBI Taxonomy" id="40754"/>
    <lineage>
        <taxon>Bacteria</taxon>
        <taxon>Pseudomonadati</taxon>
        <taxon>Pseudomonadota</taxon>
        <taxon>Gammaproteobacteria</taxon>
        <taxon>Thiotrichales</taxon>
        <taxon>Thiotrichaceae</taxon>
        <taxon>Thioploca</taxon>
    </lineage>
</organism>
<proteinExistence type="inferred from homology"/>
<evidence type="ECO:0000256" key="9">
    <source>
        <dbReference type="ARBA" id="ARBA00022909"/>
    </source>
</evidence>
<dbReference type="OrthoDB" id="9808041at2"/>
<dbReference type="Pfam" id="PF01288">
    <property type="entry name" value="HPPK"/>
    <property type="match status" value="1"/>
</dbReference>
<evidence type="ECO:0000256" key="3">
    <source>
        <dbReference type="ARBA" id="ARBA00013253"/>
    </source>
</evidence>
<dbReference type="GO" id="GO:0005524">
    <property type="term" value="F:ATP binding"/>
    <property type="evidence" value="ECO:0007669"/>
    <property type="project" value="UniProtKB-KW"/>
</dbReference>
<evidence type="ECO:0000313" key="14">
    <source>
        <dbReference type="EMBL" id="BAP55860.1"/>
    </source>
</evidence>
<dbReference type="STRING" id="40754.THII_1563"/>
<dbReference type="Gene3D" id="3.30.70.560">
    <property type="entry name" value="7,8-Dihydro-6-hydroxymethylpterin-pyrophosphokinase HPPK"/>
    <property type="match status" value="1"/>
</dbReference>
<keyword evidence="6" id="KW-0547">Nucleotide-binding</keyword>
<evidence type="ECO:0000256" key="6">
    <source>
        <dbReference type="ARBA" id="ARBA00022741"/>
    </source>
</evidence>
<dbReference type="InterPro" id="IPR035907">
    <property type="entry name" value="Hppk_sf"/>
</dbReference>
<dbReference type="KEGG" id="tig:THII_1563"/>
<dbReference type="CDD" id="cd00483">
    <property type="entry name" value="HPPK"/>
    <property type="match status" value="1"/>
</dbReference>
<dbReference type="InterPro" id="IPR000550">
    <property type="entry name" value="Hppk"/>
</dbReference>
<dbReference type="PANTHER" id="PTHR43071">
    <property type="entry name" value="2-AMINO-4-HYDROXY-6-HYDROXYMETHYLDIHYDROPTERIDINE PYROPHOSPHOKINASE"/>
    <property type="match status" value="1"/>
</dbReference>
<dbReference type="Proteomes" id="UP000031623">
    <property type="component" value="Chromosome"/>
</dbReference>
<keyword evidence="9" id="KW-0289">Folate biosynthesis</keyword>
<evidence type="ECO:0000256" key="7">
    <source>
        <dbReference type="ARBA" id="ARBA00022777"/>
    </source>
</evidence>
<dbReference type="GO" id="GO:0003848">
    <property type="term" value="F:2-amino-4-hydroxy-6-hydroxymethyldihydropteridine diphosphokinase activity"/>
    <property type="evidence" value="ECO:0007669"/>
    <property type="project" value="UniProtKB-EC"/>
</dbReference>
<dbReference type="PANTHER" id="PTHR43071:SF1">
    <property type="entry name" value="2-AMINO-4-HYDROXY-6-HYDROXYMETHYLDIHYDROPTERIDINE PYROPHOSPHOKINASE"/>
    <property type="match status" value="1"/>
</dbReference>
<feature type="domain" description="7,8-dihydro-6-hydroxymethylpterin-pyrophosphokinase" evidence="13">
    <location>
        <begin position="90"/>
        <end position="101"/>
    </location>
</feature>
<evidence type="ECO:0000256" key="8">
    <source>
        <dbReference type="ARBA" id="ARBA00022840"/>
    </source>
</evidence>
<evidence type="ECO:0000256" key="2">
    <source>
        <dbReference type="ARBA" id="ARBA00005810"/>
    </source>
</evidence>
<dbReference type="GO" id="GO:0046654">
    <property type="term" value="P:tetrahydrofolate biosynthetic process"/>
    <property type="evidence" value="ECO:0007669"/>
    <property type="project" value="UniProtKB-UniPathway"/>
</dbReference>
<dbReference type="HOGENOM" id="CLU_097916_0_1_6"/>
<dbReference type="SUPFAM" id="SSF55083">
    <property type="entry name" value="6-hydroxymethyl-7,8-dihydropterin pyrophosphokinase, HPPK"/>
    <property type="match status" value="1"/>
</dbReference>
<evidence type="ECO:0000313" key="15">
    <source>
        <dbReference type="Proteomes" id="UP000031623"/>
    </source>
</evidence>
<dbReference type="GO" id="GO:0046656">
    <property type="term" value="P:folic acid biosynthetic process"/>
    <property type="evidence" value="ECO:0007669"/>
    <property type="project" value="UniProtKB-KW"/>
</dbReference>
<comment type="similarity">
    <text evidence="2">Belongs to the HPPK family.</text>
</comment>
<keyword evidence="15" id="KW-1185">Reference proteome</keyword>
<evidence type="ECO:0000259" key="13">
    <source>
        <dbReference type="PROSITE" id="PS00794"/>
    </source>
</evidence>
<comment type="function">
    <text evidence="10">Catalyzes the transfer of pyrophosphate from adenosine triphosphate (ATP) to 6-hydroxymethyl-7,8-dihydropterin, an enzymatic step in folate biosynthesis pathway.</text>
</comment>
<protein>
    <recommendedName>
        <fullName evidence="4">2-amino-4-hydroxy-6-hydroxymethyldihydropteridine pyrophosphokinase</fullName>
        <ecNumber evidence="3">2.7.6.3</ecNumber>
    </recommendedName>
    <alternativeName>
        <fullName evidence="11">6-hydroxymethyl-7,8-dihydropterin pyrophosphokinase</fullName>
    </alternativeName>
    <alternativeName>
        <fullName evidence="12">7,8-dihydro-6-hydroxymethylpterin-pyrophosphokinase</fullName>
    </alternativeName>
</protein>
<evidence type="ECO:0000256" key="12">
    <source>
        <dbReference type="ARBA" id="ARBA00033413"/>
    </source>
</evidence>
<keyword evidence="5" id="KW-0808">Transferase</keyword>
<dbReference type="PROSITE" id="PS00794">
    <property type="entry name" value="HPPK"/>
    <property type="match status" value="1"/>
</dbReference>
<dbReference type="EMBL" id="AP014633">
    <property type="protein sequence ID" value="BAP55860.1"/>
    <property type="molecule type" value="Genomic_DNA"/>
</dbReference>
<dbReference type="GO" id="GO:0016301">
    <property type="term" value="F:kinase activity"/>
    <property type="evidence" value="ECO:0007669"/>
    <property type="project" value="UniProtKB-KW"/>
</dbReference>
<sequence length="165" mass="18183">MSHTVYVGLGSNLDNPIQQIKQALPALNQMPQTTLLTHSALYHSAPLGPPQPDYINAVAVLSTQLSPLALLSQLQTIETQQGRIRSAQQRWGPRTLDLDILLYDDRQSSDPVLTLPHPGLYQRTFVLYPLYECAPQLRLPNGQRLQDLIAACPPQGLAKLSVVVS</sequence>
<evidence type="ECO:0000256" key="11">
    <source>
        <dbReference type="ARBA" id="ARBA00029766"/>
    </source>
</evidence>
<evidence type="ECO:0000256" key="5">
    <source>
        <dbReference type="ARBA" id="ARBA00022679"/>
    </source>
</evidence>
<evidence type="ECO:0000256" key="1">
    <source>
        <dbReference type="ARBA" id="ARBA00005051"/>
    </source>
</evidence>